<evidence type="ECO:0000313" key="3">
    <source>
        <dbReference type="Proteomes" id="UP000239471"/>
    </source>
</evidence>
<dbReference type="OrthoDB" id="1936130at2"/>
<keyword evidence="1" id="KW-1133">Transmembrane helix</keyword>
<organism evidence="2 3">
    <name type="scientific">Clostridium vincentii</name>
    <dbReference type="NCBI Taxonomy" id="52704"/>
    <lineage>
        <taxon>Bacteria</taxon>
        <taxon>Bacillati</taxon>
        <taxon>Bacillota</taxon>
        <taxon>Clostridia</taxon>
        <taxon>Eubacteriales</taxon>
        <taxon>Clostridiaceae</taxon>
        <taxon>Clostridium</taxon>
    </lineage>
</organism>
<dbReference type="InterPro" id="IPR036680">
    <property type="entry name" value="SPOR-like_sf"/>
</dbReference>
<dbReference type="Proteomes" id="UP000239471">
    <property type="component" value="Unassembled WGS sequence"/>
</dbReference>
<proteinExistence type="predicted"/>
<sequence>MRYTRYDYKRKKGDSFVWWLLLIIILSIVIGIGVYNIFLIGGNESNGTTSNEKIISTEENKSFTAIQCGLYANEQSAQELLNTIPEEYGAFIVQEAGKFKIIAGIFMYEEAEAKINELAAANISNFRIKYDIPIADTGSKIEGEIIQGYIKIINSVYEKDVKSINTDEFKAWTEEASSKVSDNEEIKLLVENIKNLPEEYNEESSKDSLNFLYNILIKYKIS</sequence>
<feature type="transmembrane region" description="Helical" evidence="1">
    <location>
        <begin position="16"/>
        <end position="38"/>
    </location>
</feature>
<dbReference type="SUPFAM" id="SSF110997">
    <property type="entry name" value="Sporulation related repeat"/>
    <property type="match status" value="1"/>
</dbReference>
<comment type="caution">
    <text evidence="2">The sequence shown here is derived from an EMBL/GenBank/DDBJ whole genome shotgun (WGS) entry which is preliminary data.</text>
</comment>
<evidence type="ECO:0008006" key="4">
    <source>
        <dbReference type="Google" id="ProtNLM"/>
    </source>
</evidence>
<dbReference type="AlphaFoldDB" id="A0A2T0BF56"/>
<keyword evidence="1" id="KW-0812">Transmembrane</keyword>
<name>A0A2T0BF56_9CLOT</name>
<keyword evidence="1" id="KW-0472">Membrane</keyword>
<dbReference type="RefSeq" id="WP_106059764.1">
    <property type="nucleotide sequence ID" value="NZ_PVXQ01000016.1"/>
</dbReference>
<evidence type="ECO:0000256" key="1">
    <source>
        <dbReference type="SAM" id="Phobius"/>
    </source>
</evidence>
<dbReference type="EMBL" id="PVXQ01000016">
    <property type="protein sequence ID" value="PRR82447.1"/>
    <property type="molecule type" value="Genomic_DNA"/>
</dbReference>
<evidence type="ECO:0000313" key="2">
    <source>
        <dbReference type="EMBL" id="PRR82447.1"/>
    </source>
</evidence>
<accession>A0A2T0BF56</accession>
<gene>
    <name evidence="2" type="ORF">CLVI_17870</name>
</gene>
<reference evidence="2 3" key="1">
    <citation type="submission" date="2018-03" db="EMBL/GenBank/DDBJ databases">
        <title>Genome sequence of Clostridium vincentii DSM 10228.</title>
        <authorList>
            <person name="Poehlein A."/>
            <person name="Daniel R."/>
        </authorList>
    </citation>
    <scope>NUCLEOTIDE SEQUENCE [LARGE SCALE GENOMIC DNA]</scope>
    <source>
        <strain evidence="2 3">DSM 10228</strain>
    </source>
</reference>
<protein>
    <recommendedName>
        <fullName evidence="4">SPOR domain-containing protein</fullName>
    </recommendedName>
</protein>
<dbReference type="GO" id="GO:0042834">
    <property type="term" value="F:peptidoglycan binding"/>
    <property type="evidence" value="ECO:0007669"/>
    <property type="project" value="InterPro"/>
</dbReference>
<keyword evidence="3" id="KW-1185">Reference proteome</keyword>